<dbReference type="NCBIfam" id="TIGR04183">
    <property type="entry name" value="Por_Secre_tail"/>
    <property type="match status" value="1"/>
</dbReference>
<feature type="signal peptide" evidence="1">
    <location>
        <begin position="1"/>
        <end position="24"/>
    </location>
</feature>
<dbReference type="Gene3D" id="2.60.40.4070">
    <property type="match status" value="1"/>
</dbReference>
<accession>A0A538SLT2</accession>
<name>A0A538SLT2_UNCEI</name>
<keyword evidence="1" id="KW-0732">Signal</keyword>
<comment type="caution">
    <text evidence="2">The sequence shown here is derived from an EMBL/GenBank/DDBJ whole genome shotgun (WGS) entry which is preliminary data.</text>
</comment>
<dbReference type="InterPro" id="IPR036278">
    <property type="entry name" value="Sialidase_sf"/>
</dbReference>
<evidence type="ECO:0000313" key="2">
    <source>
        <dbReference type="EMBL" id="TMQ52336.1"/>
    </source>
</evidence>
<evidence type="ECO:0000313" key="3">
    <source>
        <dbReference type="Proteomes" id="UP000320184"/>
    </source>
</evidence>
<reference evidence="2 3" key="1">
    <citation type="journal article" date="2019" name="Nat. Microbiol.">
        <title>Mediterranean grassland soil C-N compound turnover is dependent on rainfall and depth, and is mediated by genomically divergent microorganisms.</title>
        <authorList>
            <person name="Diamond S."/>
            <person name="Andeer P.F."/>
            <person name="Li Z."/>
            <person name="Crits-Christoph A."/>
            <person name="Burstein D."/>
            <person name="Anantharaman K."/>
            <person name="Lane K.R."/>
            <person name="Thomas B.C."/>
            <person name="Pan C."/>
            <person name="Northen T.R."/>
            <person name="Banfield J.F."/>
        </authorList>
    </citation>
    <scope>NUCLEOTIDE SEQUENCE [LARGE SCALE GENOMIC DNA]</scope>
    <source>
        <strain evidence="2">WS_3</strain>
    </source>
</reference>
<sequence>MQKRWMLPALVAALATVLGSSAMAANPGSGTVSPSSPTISYTGGPYTGSNPSGVIGDPNCDLFPGTCDDYLLTVDIDAAYITAHPNTAVEIKTAWPGPSDFDLLMQTAGGLTVNSSGNAAGQPEVITFYPNPGTTQYRLRTVVYSAVNETFTCTIRIIDITDPSLAAVNYQPSTDVFTCNKHLTGETALFDHGGDGEPAVGIDGLGNTWITGIIGVGGGIGLWKIAASDICAQSPVFQNQPDAGQGGGDTDMAIATQLNALGNYNIYTSSLSLANVTSSTSVDGGQTFVLTPVSNEQAVEDRQWNAAYGVNTIYLSFNVGATQPGQQLEFYRSSAAGAGGTFVGPFFPRANQSPTATYGLGNMAVDRRDGGNEATLMAGPDGQGNVYQGFHENDGAEVWIAVSRDFGTTWSTSKVFTAPASSTVDHKFTWVCVDGGGTVYTCWSNDRSVFYSYSTDIKTTNNAHWSLPRRVNNGVGTKTCVLPMIEAGSAGRIVLGWYGTSAPNNITPGASWNYFTARCNNATDLLPVIEQEQVSDHVVHTGPVCENGLSCACCRDLLECQELGINPVDGSSLLTYAGAGGIYVTHEVKGASGISGKTVADNSGACPIPPTCITVPPPGASACILPGVKVLNDGVGTGDIPPVSNAQQDIQSVSVAEPDGIGDAFVFTMKVTNLNPASLPPNAFWRMIWEGPGTGVANRHYVSMVHCATGEVFYEYGHFTTGSVSDGVPDAGELSADGTIRITIAKDKVGTTLGAPGPGTLLSGFQADTRHILGNCPTTVGAFAPVDTAGTQIASYVVRGNDYCTPQTVTCPNSFVGPQGDYPVSFFINNPSTANRIYKATLNDPQGWVVGGAPQDMNVGPVTPGSSLAVPVTLRLAGNCDPQVDDLLTWTVTATDLPASGNPASCQTTASCYRPSTGVSSDGANRLSFAMLGSNPFRGSTAFSYSLPKRSPVRLEIFSVTGQRVASLVNQVEEAGSYAVPFSMARSARRRLGPGVYLVRLTAGDQSRRIRVIALD</sequence>
<protein>
    <submittedName>
        <fullName evidence="2">T9SS type A sorting domain-containing protein</fullName>
    </submittedName>
</protein>
<gene>
    <name evidence="2" type="ORF">E6K73_03090</name>
</gene>
<evidence type="ECO:0000256" key="1">
    <source>
        <dbReference type="SAM" id="SignalP"/>
    </source>
</evidence>
<dbReference type="AlphaFoldDB" id="A0A538SLT2"/>
<proteinExistence type="predicted"/>
<dbReference type="InterPro" id="IPR026444">
    <property type="entry name" value="Secre_tail"/>
</dbReference>
<dbReference type="Proteomes" id="UP000320184">
    <property type="component" value="Unassembled WGS sequence"/>
</dbReference>
<organism evidence="2 3">
    <name type="scientific">Eiseniibacteriota bacterium</name>
    <dbReference type="NCBI Taxonomy" id="2212470"/>
    <lineage>
        <taxon>Bacteria</taxon>
        <taxon>Candidatus Eiseniibacteriota</taxon>
    </lineage>
</organism>
<dbReference type="EMBL" id="VBOT01000036">
    <property type="protein sequence ID" value="TMQ52336.1"/>
    <property type="molecule type" value="Genomic_DNA"/>
</dbReference>
<dbReference type="SUPFAM" id="SSF50939">
    <property type="entry name" value="Sialidases"/>
    <property type="match status" value="1"/>
</dbReference>
<feature type="chain" id="PRO_5022171177" evidence="1">
    <location>
        <begin position="25"/>
        <end position="1016"/>
    </location>
</feature>